<dbReference type="InterPro" id="IPR001202">
    <property type="entry name" value="WW_dom"/>
</dbReference>
<gene>
    <name evidence="3" type="ORF">NSK_001702</name>
</gene>
<name>A0A4D9D7J5_9STRA</name>
<dbReference type="OrthoDB" id="6344460at2759"/>
<dbReference type="PANTHER" id="PTHR14312:SF1">
    <property type="entry name" value="BASIC-LEUCINE ZIPPER TRANSCRIPTION FACTOR A"/>
    <property type="match status" value="1"/>
</dbReference>
<organism evidence="3 4">
    <name type="scientific">Nannochloropsis salina CCMP1776</name>
    <dbReference type="NCBI Taxonomy" id="1027361"/>
    <lineage>
        <taxon>Eukaryota</taxon>
        <taxon>Sar</taxon>
        <taxon>Stramenopiles</taxon>
        <taxon>Ochrophyta</taxon>
        <taxon>Eustigmatophyceae</taxon>
        <taxon>Eustigmatales</taxon>
        <taxon>Monodopsidaceae</taxon>
        <taxon>Microchloropsis</taxon>
        <taxon>Microchloropsis salina</taxon>
    </lineage>
</organism>
<feature type="region of interest" description="Disordered" evidence="1">
    <location>
        <begin position="65"/>
        <end position="185"/>
    </location>
</feature>
<sequence>MDPDKDSAFLWLAEESLKAPVPAGWEIILGEEDGAVPFYFNETLNKSIWEHPLDAEYRTKFQKLKAMTSSESAARASHLKAHTMTEKEEKEDEDEDEIISLEEVLDDTDSQPEIKNERTLENQKKRQQDNLHKHEEHGRAVQGKQPLVPLPSSRPDSSSAPPSSSSAPLVSDIPTSSKSDSETISKLQEQVVSLTEERASLQHSIGRLQSRLEVERMNWEEETNRRVLLKEKEVHTRIKKAVDACAGEWHGKLEALQAEFSELKKGKVDGGPKPAIAKLAEKNNLQGQQLQQQQEEQEHRQEQQQQQQHEKQEQEQPEQQHQHHHQESCRQRQELDCQHRQQQKSNKCQELRYPDKPTDLSEHIDMVAGDLDSCFIANTEGGINETITHPFKREAELIATARAQEDTIQHLCEEVQRLFPSRCVDLTKPHGRQPFLCEKTAYKCGSQPRRFGAEASGNIASSSNLIRLSPTTASSSCDVGLSSSIAQVRSNESHPFRSPSTFVNAPRSRIAKLELALAVERLKVEKATSHERSVQIHRHERELQRLHDEISLRLPILVAAAVKRLHATDDASMEQRWLPDAVRIEEAEEEAEGERREINNGATEETGKVPFDAPECWSKCSRHLQERRRSRSETWRGPVGGMGAVESRGCSGEKISFVEKRPIRLGDEKSESFAVQLLHRWRQKNEILEAEIAHLRAAGFYHIRPFPLSSYPALYYPGAPRREAYPPSPSSVSPPLSFAFSHASSARPSVAAAAASLPLSSAKCSTEWGEDRFSSAKGMGEGLEKIGQRYSLEAWRRKYGRIAMGA</sequence>
<protein>
    <recommendedName>
        <fullName evidence="2">WW domain-containing protein</fullName>
    </recommendedName>
</protein>
<evidence type="ECO:0000313" key="3">
    <source>
        <dbReference type="EMBL" id="TFJ87370.1"/>
    </source>
</evidence>
<feature type="domain" description="WW" evidence="2">
    <location>
        <begin position="19"/>
        <end position="54"/>
    </location>
</feature>
<dbReference type="PROSITE" id="PS50020">
    <property type="entry name" value="WW_DOMAIN_2"/>
    <property type="match status" value="1"/>
</dbReference>
<dbReference type="GO" id="GO:0005634">
    <property type="term" value="C:nucleus"/>
    <property type="evidence" value="ECO:0007669"/>
    <property type="project" value="TreeGrafter"/>
</dbReference>
<comment type="caution">
    <text evidence="3">The sequence shown here is derived from an EMBL/GenBank/DDBJ whole genome shotgun (WGS) entry which is preliminary data.</text>
</comment>
<evidence type="ECO:0000259" key="2">
    <source>
        <dbReference type="PROSITE" id="PS50020"/>
    </source>
</evidence>
<dbReference type="Proteomes" id="UP000355283">
    <property type="component" value="Unassembled WGS sequence"/>
</dbReference>
<proteinExistence type="predicted"/>
<evidence type="ECO:0000256" key="1">
    <source>
        <dbReference type="SAM" id="MobiDB-lite"/>
    </source>
</evidence>
<feature type="compositionally biased region" description="Acidic residues" evidence="1">
    <location>
        <begin position="89"/>
        <end position="110"/>
    </location>
</feature>
<feature type="region of interest" description="Disordered" evidence="1">
    <location>
        <begin position="588"/>
        <end position="607"/>
    </location>
</feature>
<dbReference type="Gene3D" id="3.30.1470.10">
    <property type="entry name" value="Photosystem I PsaD, reaction center subunit II"/>
    <property type="match status" value="1"/>
</dbReference>
<evidence type="ECO:0000313" key="4">
    <source>
        <dbReference type="Proteomes" id="UP000355283"/>
    </source>
</evidence>
<dbReference type="GO" id="GO:0043565">
    <property type="term" value="F:sequence-specific DNA binding"/>
    <property type="evidence" value="ECO:0007669"/>
    <property type="project" value="TreeGrafter"/>
</dbReference>
<dbReference type="AlphaFoldDB" id="A0A4D9D7J5"/>
<keyword evidence="4" id="KW-1185">Reference proteome</keyword>
<feature type="region of interest" description="Disordered" evidence="1">
    <location>
        <begin position="285"/>
        <end position="354"/>
    </location>
</feature>
<dbReference type="PANTHER" id="PTHR14312">
    <property type="entry name" value="CREB/ATF BZIP TRANSCRIPTION FACTOR"/>
    <property type="match status" value="1"/>
</dbReference>
<reference evidence="3 4" key="1">
    <citation type="submission" date="2019-01" db="EMBL/GenBank/DDBJ databases">
        <title>Nuclear Genome Assembly of the Microalgal Biofuel strain Nannochloropsis salina CCMP1776.</title>
        <authorList>
            <person name="Hovde B."/>
        </authorList>
    </citation>
    <scope>NUCLEOTIDE SEQUENCE [LARGE SCALE GENOMIC DNA]</scope>
    <source>
        <strain evidence="3 4">CCMP1776</strain>
    </source>
</reference>
<dbReference type="SUPFAM" id="SSF51045">
    <property type="entry name" value="WW domain"/>
    <property type="match status" value="1"/>
</dbReference>
<feature type="compositionally biased region" description="Polar residues" evidence="1">
    <location>
        <begin position="173"/>
        <end position="185"/>
    </location>
</feature>
<dbReference type="EMBL" id="SDOX01000006">
    <property type="protein sequence ID" value="TFJ87370.1"/>
    <property type="molecule type" value="Genomic_DNA"/>
</dbReference>
<feature type="compositionally biased region" description="Basic and acidic residues" evidence="1">
    <location>
        <begin position="112"/>
        <end position="139"/>
    </location>
</feature>
<dbReference type="InterPro" id="IPR036020">
    <property type="entry name" value="WW_dom_sf"/>
</dbReference>
<dbReference type="GO" id="GO:0010468">
    <property type="term" value="P:regulation of gene expression"/>
    <property type="evidence" value="ECO:0007669"/>
    <property type="project" value="TreeGrafter"/>
</dbReference>
<accession>A0A4D9D7J5</accession>
<feature type="compositionally biased region" description="Basic and acidic residues" evidence="1">
    <location>
        <begin position="296"/>
        <end position="339"/>
    </location>
</feature>
<feature type="compositionally biased region" description="Low complexity" evidence="1">
    <location>
        <begin position="146"/>
        <end position="172"/>
    </location>
</feature>